<organism evidence="2 3">
    <name type="scientific">Pomacea canaliculata</name>
    <name type="common">Golden apple snail</name>
    <dbReference type="NCBI Taxonomy" id="400727"/>
    <lineage>
        <taxon>Eukaryota</taxon>
        <taxon>Metazoa</taxon>
        <taxon>Spiralia</taxon>
        <taxon>Lophotrochozoa</taxon>
        <taxon>Mollusca</taxon>
        <taxon>Gastropoda</taxon>
        <taxon>Caenogastropoda</taxon>
        <taxon>Architaenioglossa</taxon>
        <taxon>Ampullarioidea</taxon>
        <taxon>Ampullariidae</taxon>
        <taxon>Pomacea</taxon>
    </lineage>
</organism>
<dbReference type="STRING" id="400727.A0A2T7PRR3"/>
<gene>
    <name evidence="2" type="ORF">C0Q70_03050</name>
</gene>
<feature type="region of interest" description="Disordered" evidence="1">
    <location>
        <begin position="544"/>
        <end position="584"/>
    </location>
</feature>
<dbReference type="Proteomes" id="UP000245119">
    <property type="component" value="Linkage Group LG2"/>
</dbReference>
<proteinExistence type="predicted"/>
<dbReference type="PANTHER" id="PTHR33861">
    <property type="entry name" value="PROTEIN CBG18333"/>
    <property type="match status" value="1"/>
</dbReference>
<evidence type="ECO:0000313" key="3">
    <source>
        <dbReference type="Proteomes" id="UP000245119"/>
    </source>
</evidence>
<dbReference type="GO" id="GO:0007144">
    <property type="term" value="P:female meiosis I"/>
    <property type="evidence" value="ECO:0007669"/>
    <property type="project" value="TreeGrafter"/>
</dbReference>
<feature type="compositionally biased region" description="Low complexity" evidence="1">
    <location>
        <begin position="490"/>
        <end position="499"/>
    </location>
</feature>
<dbReference type="GO" id="GO:0048255">
    <property type="term" value="P:mRNA stabilization"/>
    <property type="evidence" value="ECO:0007669"/>
    <property type="project" value="TreeGrafter"/>
</dbReference>
<dbReference type="Pfam" id="PF15189">
    <property type="entry name" value="MEIOC"/>
    <property type="match status" value="1"/>
</dbReference>
<evidence type="ECO:0000313" key="2">
    <source>
        <dbReference type="EMBL" id="PVD36080.1"/>
    </source>
</evidence>
<feature type="compositionally biased region" description="Low complexity" evidence="1">
    <location>
        <begin position="640"/>
        <end position="653"/>
    </location>
</feature>
<feature type="region of interest" description="Disordered" evidence="1">
    <location>
        <begin position="701"/>
        <end position="722"/>
    </location>
</feature>
<feature type="region of interest" description="Disordered" evidence="1">
    <location>
        <begin position="71"/>
        <end position="97"/>
    </location>
</feature>
<dbReference type="PANTHER" id="PTHR33861:SF5">
    <property type="entry name" value="GAMMA-TUBULIN COMPLEX COMPONENT"/>
    <property type="match status" value="1"/>
</dbReference>
<feature type="region of interest" description="Disordered" evidence="1">
    <location>
        <begin position="263"/>
        <end position="293"/>
    </location>
</feature>
<evidence type="ECO:0000256" key="1">
    <source>
        <dbReference type="SAM" id="MobiDB-lite"/>
    </source>
</evidence>
<keyword evidence="3" id="KW-1185">Reference proteome</keyword>
<dbReference type="GO" id="GO:0005737">
    <property type="term" value="C:cytoplasm"/>
    <property type="evidence" value="ECO:0007669"/>
    <property type="project" value="TreeGrafter"/>
</dbReference>
<dbReference type="EMBL" id="PZQS01000002">
    <property type="protein sequence ID" value="PVD36080.1"/>
    <property type="molecule type" value="Genomic_DNA"/>
</dbReference>
<name>A0A2T7PRR3_POMCA</name>
<protein>
    <submittedName>
        <fullName evidence="2">Uncharacterized protein</fullName>
    </submittedName>
</protein>
<feature type="region of interest" description="Disordered" evidence="1">
    <location>
        <begin position="612"/>
        <end position="688"/>
    </location>
</feature>
<feature type="compositionally biased region" description="Low complexity" evidence="1">
    <location>
        <begin position="548"/>
        <end position="574"/>
    </location>
</feature>
<dbReference type="OrthoDB" id="5978002at2759"/>
<feature type="compositionally biased region" description="Polar residues" evidence="1">
    <location>
        <begin position="673"/>
        <end position="684"/>
    </location>
</feature>
<feature type="compositionally biased region" description="Low complexity" evidence="1">
    <location>
        <begin position="471"/>
        <end position="482"/>
    </location>
</feature>
<feature type="compositionally biased region" description="Polar residues" evidence="1">
    <location>
        <begin position="183"/>
        <end position="198"/>
    </location>
</feature>
<feature type="region of interest" description="Disordered" evidence="1">
    <location>
        <begin position="153"/>
        <end position="198"/>
    </location>
</feature>
<reference evidence="2 3" key="1">
    <citation type="submission" date="2018-04" db="EMBL/GenBank/DDBJ databases">
        <title>The genome of golden apple snail Pomacea canaliculata provides insight into stress tolerance and invasive adaptation.</title>
        <authorList>
            <person name="Liu C."/>
            <person name="Liu B."/>
            <person name="Ren Y."/>
            <person name="Zhang Y."/>
            <person name="Wang H."/>
            <person name="Li S."/>
            <person name="Jiang F."/>
            <person name="Yin L."/>
            <person name="Zhang G."/>
            <person name="Qian W."/>
            <person name="Fan W."/>
        </authorList>
    </citation>
    <scope>NUCLEOTIDE SEQUENCE [LARGE SCALE GENOMIC DNA]</scope>
    <source>
        <strain evidence="2">SZHN2017</strain>
        <tissue evidence="2">Muscle</tissue>
    </source>
</reference>
<feature type="region of interest" description="Disordered" evidence="1">
    <location>
        <begin position="471"/>
        <end position="499"/>
    </location>
</feature>
<dbReference type="InterPro" id="IPR027963">
    <property type="entry name" value="MEIOC"/>
</dbReference>
<dbReference type="GO" id="GO:0005634">
    <property type="term" value="C:nucleus"/>
    <property type="evidence" value="ECO:0007669"/>
    <property type="project" value="TreeGrafter"/>
</dbReference>
<dbReference type="GO" id="GO:0007141">
    <property type="term" value="P:male meiosis I"/>
    <property type="evidence" value="ECO:0007669"/>
    <property type="project" value="TreeGrafter"/>
</dbReference>
<feature type="compositionally biased region" description="Low complexity" evidence="1">
    <location>
        <begin position="662"/>
        <end position="672"/>
    </location>
</feature>
<sequence>MGSWSAVKEFRYNPGAKSFDPGFQDKYGIPSSNANDRLQRDMVKNLGTNYKNGQTQSRSLTDIFHTYQNQYQHHPQHHQQNHHQEGGIGKTSTTSTSISSFPVHDGLNSYPGWGDFSHFSTPTPSTSGCAMASTYSQGVTSSAFHHRMQNMADSRPGVTSPPMADGSQHNLQQPVSPFLSDGHSVSGSTGLDGSTNDKYGLNSSCSSDKFSTLDDMVSKIVDDESNFFSTDAMGNFGPEDSRSHTTSDVFSFDESPSYNNSNMWSTCSEEVSPSGHGSQAVGSKTSIPDARGSSSYSSYEHALGFPVTQLWDDRYADSGISSSLHSQNDQVFSPVFSDFEPHHQKERDSHNNNLIDGLDDSELLLQKFLTQLQFSGNLVAGNKHDLNSPSMTGSREHTGPLNLPLHPTVPSQHHPLGPHLSNGTNVMDLGSPKLQDYAASDMSLALSPSSVSKNGSDVAPRLFGSPLTLSLSSNQQQSQPQLHYQMSTPQNHSSSQLLSSSELMQNMSPIPSLLSSGNIHGTVSSCQFQGIESLLKQDRVFQGRGGYSESSSVNSPISSSMGGSSQHQEIQSISQHHHKQTAHSGVAYSTADNNINSLLQPVHMNTHSHNFSQTFSHGVPGGSNAGQPWSIASTLSSGNGDSTSGMGTGFSSSLDRQIFGLQQQQQHQHQQQTSPVITSSGSSPNLSNIHLVNHHLHNLHLNNTSLPGKQSHPHIARNGPFPPELATQVVHQHDRLNLQAVLAQNANIFNNNLIKKARHLFPSGFDHVAPHYEKWPSSSIPINSVSVGGGVFGTGVVQTGAGASQGDHLNPNLTELQAALIEQERAVLEQSAHRRLFPEEILLHPHPHPPHLDPHALRHPLPQQLPFLQPFPSALPPGFPSGAALLSPHSALTPEALDYYPAIDAFGRVAPTLLPPEVLYDINTYQLLGLHPLFAGFRPFRRSGPSNELHTKLEECYEQFKAIEKERKKTEAELARQNPGKKVSSTNNIVIPRLPSNPSRVDRLIVDSFREHARILTLVDKMEKLRDITIHANVQSALDKWLEGIRKVQARRKEEIVNAANRHRAGIPRQQEDKDVLALAASISELTAHTKRARTATWCALQMADKENPRLSSVADLDLDDPVKLRPFTKPSAEEEAACAAASSSSCDLATTTAAAAMKTPLSDMPVLLTSSATSETLIVASVSASKIQE</sequence>
<accession>A0A2T7PRR3</accession>
<comment type="caution">
    <text evidence="2">The sequence shown here is derived from an EMBL/GenBank/DDBJ whole genome shotgun (WGS) entry which is preliminary data.</text>
</comment>
<feature type="region of interest" description="Disordered" evidence="1">
    <location>
        <begin position="972"/>
        <end position="991"/>
    </location>
</feature>
<dbReference type="AlphaFoldDB" id="A0A2T7PRR3"/>
<feature type="compositionally biased region" description="Polar residues" evidence="1">
    <location>
        <begin position="625"/>
        <end position="639"/>
    </location>
</feature>